<keyword evidence="5" id="KW-1185">Reference proteome</keyword>
<evidence type="ECO:0000313" key="5">
    <source>
        <dbReference type="Proteomes" id="UP000198915"/>
    </source>
</evidence>
<dbReference type="InterPro" id="IPR000086">
    <property type="entry name" value="NUDIX_hydrolase_dom"/>
</dbReference>
<protein>
    <submittedName>
        <fullName evidence="4">ADP-ribose pyrophosphatase YjhB, NUDIX family</fullName>
    </submittedName>
</protein>
<dbReference type="GO" id="GO:0016787">
    <property type="term" value="F:hydrolase activity"/>
    <property type="evidence" value="ECO:0007669"/>
    <property type="project" value="UniProtKB-KW"/>
</dbReference>
<comment type="cofactor">
    <cofactor evidence="1">
        <name>Mg(2+)</name>
        <dbReference type="ChEBI" id="CHEBI:18420"/>
    </cofactor>
</comment>
<evidence type="ECO:0000313" key="4">
    <source>
        <dbReference type="EMBL" id="SFK50543.1"/>
    </source>
</evidence>
<evidence type="ECO:0000256" key="1">
    <source>
        <dbReference type="ARBA" id="ARBA00001946"/>
    </source>
</evidence>
<organism evidence="4 5">
    <name type="scientific">Brevibacillus centrosporus</name>
    <dbReference type="NCBI Taxonomy" id="54910"/>
    <lineage>
        <taxon>Bacteria</taxon>
        <taxon>Bacillati</taxon>
        <taxon>Bacillota</taxon>
        <taxon>Bacilli</taxon>
        <taxon>Bacillales</taxon>
        <taxon>Paenibacillaceae</taxon>
        <taxon>Brevibacillus</taxon>
    </lineage>
</organism>
<dbReference type="Gene3D" id="3.90.79.10">
    <property type="entry name" value="Nucleoside Triphosphate Pyrophosphohydrolase"/>
    <property type="match status" value="1"/>
</dbReference>
<dbReference type="SUPFAM" id="SSF55811">
    <property type="entry name" value="Nudix"/>
    <property type="match status" value="1"/>
</dbReference>
<evidence type="ECO:0000259" key="3">
    <source>
        <dbReference type="PROSITE" id="PS51462"/>
    </source>
</evidence>
<sequence length="155" mass="17333">MKTIRMRVTVVVEHQGQILLIREKSGGAVGYSLPGGNIEFLEALPDATRREVWEETGLKVEMDRLLWVDERIDRAGDGKHTIGIAVLAKVVGNETAPIPGGVEGEQIEWAGWVSLTDWKTLPQYHITRQEDVLKALEGDHYKPAYIGNMLDKEQS</sequence>
<dbReference type="RefSeq" id="WP_092273359.1">
    <property type="nucleotide sequence ID" value="NZ_FORT01000014.1"/>
</dbReference>
<dbReference type="PANTHER" id="PTHR43046:SF14">
    <property type="entry name" value="MUTT_NUDIX FAMILY PROTEIN"/>
    <property type="match status" value="1"/>
</dbReference>
<reference evidence="5" key="1">
    <citation type="submission" date="2016-10" db="EMBL/GenBank/DDBJ databases">
        <authorList>
            <person name="Varghese N."/>
            <person name="Submissions S."/>
        </authorList>
    </citation>
    <scope>NUCLEOTIDE SEQUENCE [LARGE SCALE GENOMIC DNA]</scope>
    <source>
        <strain evidence="5">OK042</strain>
    </source>
</reference>
<accession>A0A1I4A2J4</accession>
<feature type="domain" description="Nudix hydrolase" evidence="3">
    <location>
        <begin position="3"/>
        <end position="137"/>
    </location>
</feature>
<dbReference type="PROSITE" id="PS51462">
    <property type="entry name" value="NUDIX"/>
    <property type="match status" value="1"/>
</dbReference>
<proteinExistence type="predicted"/>
<dbReference type="STRING" id="1884381.SAMN05518846_114120"/>
<dbReference type="AlphaFoldDB" id="A0A1I4A2J4"/>
<dbReference type="PANTHER" id="PTHR43046">
    <property type="entry name" value="GDP-MANNOSE MANNOSYL HYDROLASE"/>
    <property type="match status" value="1"/>
</dbReference>
<dbReference type="InterPro" id="IPR015797">
    <property type="entry name" value="NUDIX_hydrolase-like_dom_sf"/>
</dbReference>
<name>A0A1I4A2J4_9BACL</name>
<dbReference type="Pfam" id="PF00293">
    <property type="entry name" value="NUDIX"/>
    <property type="match status" value="1"/>
</dbReference>
<gene>
    <name evidence="4" type="ORF">SAMN05518846_114120</name>
</gene>
<evidence type="ECO:0000256" key="2">
    <source>
        <dbReference type="ARBA" id="ARBA00022801"/>
    </source>
</evidence>
<dbReference type="Proteomes" id="UP000198915">
    <property type="component" value="Unassembled WGS sequence"/>
</dbReference>
<dbReference type="EMBL" id="FORT01000014">
    <property type="protein sequence ID" value="SFK50543.1"/>
    <property type="molecule type" value="Genomic_DNA"/>
</dbReference>
<keyword evidence="2" id="KW-0378">Hydrolase</keyword>